<dbReference type="Proteomes" id="UP000050761">
    <property type="component" value="Unassembled WGS sequence"/>
</dbReference>
<accession>A0A3P8F526</accession>
<dbReference type="EMBL" id="UZAH01038253">
    <property type="protein sequence ID" value="VDP52584.1"/>
    <property type="molecule type" value="Genomic_DNA"/>
</dbReference>
<accession>A0A183GSF8</accession>
<evidence type="ECO:0000313" key="3">
    <source>
        <dbReference type="WBParaSite" id="HPBE_0002562801-mRNA-1"/>
    </source>
</evidence>
<reference evidence="3" key="2">
    <citation type="submission" date="2019-09" db="UniProtKB">
        <authorList>
            <consortium name="WormBaseParasite"/>
        </authorList>
    </citation>
    <scope>IDENTIFICATION</scope>
</reference>
<dbReference type="AlphaFoldDB" id="A0A183GSF8"/>
<sequence>MDITEPFIWRRKYYKLYAAGDDQELTIDPECVLSDISDMLANIEEHYEFRLNDLSEEIREKTANNENHFRVQVLKKLDELKMMIAPTDASSTTPRVTTTSEIVFSRAEDFDDDQSIQGTEPPHETPLQAILRVQDGRLVREGVTQAAPSLDTLEIERQVIPLSLDTQETERQAIAGNAEFLEPVVLVDENDEE</sequence>
<organism evidence="2 3">
    <name type="scientific">Heligmosomoides polygyrus</name>
    <name type="common">Parasitic roundworm</name>
    <dbReference type="NCBI Taxonomy" id="6339"/>
    <lineage>
        <taxon>Eukaryota</taxon>
        <taxon>Metazoa</taxon>
        <taxon>Ecdysozoa</taxon>
        <taxon>Nematoda</taxon>
        <taxon>Chromadorea</taxon>
        <taxon>Rhabditida</taxon>
        <taxon>Rhabditina</taxon>
        <taxon>Rhabditomorpha</taxon>
        <taxon>Strongyloidea</taxon>
        <taxon>Heligmosomidae</taxon>
        <taxon>Heligmosomoides</taxon>
    </lineage>
</organism>
<proteinExistence type="predicted"/>
<protein>
    <submittedName>
        <fullName evidence="3">NET domain-containing protein</fullName>
    </submittedName>
</protein>
<reference evidence="1 2" key="1">
    <citation type="submission" date="2018-11" db="EMBL/GenBank/DDBJ databases">
        <authorList>
            <consortium name="Pathogen Informatics"/>
        </authorList>
    </citation>
    <scope>NUCLEOTIDE SEQUENCE [LARGE SCALE GENOMIC DNA]</scope>
</reference>
<evidence type="ECO:0000313" key="1">
    <source>
        <dbReference type="EMBL" id="VDP52584.1"/>
    </source>
</evidence>
<dbReference type="WBParaSite" id="HPBE_0002562801-mRNA-1">
    <property type="protein sequence ID" value="HPBE_0002562801-mRNA-1"/>
    <property type="gene ID" value="HPBE_0002562801"/>
</dbReference>
<gene>
    <name evidence="1" type="ORF">HPBE_LOCUS25627</name>
</gene>
<keyword evidence="2" id="KW-1185">Reference proteome</keyword>
<name>A0A183GSF8_HELPZ</name>
<evidence type="ECO:0000313" key="2">
    <source>
        <dbReference type="Proteomes" id="UP000050761"/>
    </source>
</evidence>